<feature type="transmembrane region" description="Helical" evidence="2">
    <location>
        <begin position="49"/>
        <end position="71"/>
    </location>
</feature>
<evidence type="ECO:0000256" key="2">
    <source>
        <dbReference type="SAM" id="Phobius"/>
    </source>
</evidence>
<evidence type="ECO:0008006" key="5">
    <source>
        <dbReference type="Google" id="ProtNLM"/>
    </source>
</evidence>
<reference evidence="3 4" key="1">
    <citation type="submission" date="2018-05" db="EMBL/GenBank/DDBJ databases">
        <title>Nocardioides silvaticus genome.</title>
        <authorList>
            <person name="Li C."/>
            <person name="Wang G."/>
        </authorList>
    </citation>
    <scope>NUCLEOTIDE SEQUENCE [LARGE SCALE GENOMIC DNA]</scope>
    <source>
        <strain evidence="3 4">CCTCC AB 2018079</strain>
    </source>
</reference>
<keyword evidence="2" id="KW-0472">Membrane</keyword>
<proteinExistence type="predicted"/>
<feature type="region of interest" description="Disordered" evidence="1">
    <location>
        <begin position="1"/>
        <end position="28"/>
    </location>
</feature>
<organism evidence="3 4">
    <name type="scientific">Nocardioides silvaticus</name>
    <dbReference type="NCBI Taxonomy" id="2201891"/>
    <lineage>
        <taxon>Bacteria</taxon>
        <taxon>Bacillati</taxon>
        <taxon>Actinomycetota</taxon>
        <taxon>Actinomycetes</taxon>
        <taxon>Propionibacteriales</taxon>
        <taxon>Nocardioidaceae</taxon>
        <taxon>Nocardioides</taxon>
    </lineage>
</organism>
<keyword evidence="4" id="KW-1185">Reference proteome</keyword>
<dbReference type="EMBL" id="QGDD01000014">
    <property type="protein sequence ID" value="PWN00862.1"/>
    <property type="molecule type" value="Genomic_DNA"/>
</dbReference>
<evidence type="ECO:0000313" key="4">
    <source>
        <dbReference type="Proteomes" id="UP000245507"/>
    </source>
</evidence>
<feature type="transmembrane region" description="Helical" evidence="2">
    <location>
        <begin position="83"/>
        <end position="105"/>
    </location>
</feature>
<protein>
    <recommendedName>
        <fullName evidence="5">DUF485 domain-containing protein</fullName>
    </recommendedName>
</protein>
<dbReference type="AlphaFoldDB" id="A0A316TEG2"/>
<gene>
    <name evidence="3" type="ORF">DJ010_21255</name>
</gene>
<keyword evidence="2" id="KW-1133">Transmembrane helix</keyword>
<comment type="caution">
    <text evidence="3">The sequence shown here is derived from an EMBL/GenBank/DDBJ whole genome shotgun (WGS) entry which is preliminary data.</text>
</comment>
<name>A0A316TEG2_9ACTN</name>
<evidence type="ECO:0000256" key="1">
    <source>
        <dbReference type="SAM" id="MobiDB-lite"/>
    </source>
</evidence>
<dbReference type="Proteomes" id="UP000245507">
    <property type="component" value="Unassembled WGS sequence"/>
</dbReference>
<accession>A0A316TEG2</accession>
<evidence type="ECO:0000313" key="3">
    <source>
        <dbReference type="EMBL" id="PWN00862.1"/>
    </source>
</evidence>
<keyword evidence="2" id="KW-0812">Transmembrane</keyword>
<dbReference type="OrthoDB" id="5186135at2"/>
<sequence length="128" mass="14295">MSDQRPQRVRVTGPPRYSSGPRNRLGDVHEQTPLGDVFLRSLLKEQLALAFRVLVLIALTLGLLPLVFHLWPDLGDVRVAGIPVAWVVLGGLVYPFLLLVGWRYVRSVERNERDFADLVEGPDPGQSS</sequence>